<evidence type="ECO:0000313" key="2">
    <source>
        <dbReference type="Proteomes" id="UP000317839"/>
    </source>
</evidence>
<keyword evidence="2" id="KW-1185">Reference proteome</keyword>
<sequence>MLKTKHQWVTFTKGRVKVKACAICGELQLPSNADDHCENADVYQSQIVKAGYRVYDGYAAAR</sequence>
<organism evidence="1 2">
    <name type="scientific">Aliikangiella marina</name>
    <dbReference type="NCBI Taxonomy" id="1712262"/>
    <lineage>
        <taxon>Bacteria</taxon>
        <taxon>Pseudomonadati</taxon>
        <taxon>Pseudomonadota</taxon>
        <taxon>Gammaproteobacteria</taxon>
        <taxon>Oceanospirillales</taxon>
        <taxon>Pleioneaceae</taxon>
        <taxon>Aliikangiella</taxon>
    </lineage>
</organism>
<dbReference type="AlphaFoldDB" id="A0A545TI57"/>
<name>A0A545TI57_9GAMM</name>
<dbReference type="EMBL" id="VIKR01000001">
    <property type="protein sequence ID" value="TQV76917.1"/>
    <property type="molecule type" value="Genomic_DNA"/>
</dbReference>
<accession>A0A545TI57</accession>
<dbReference type="RefSeq" id="WP_142888277.1">
    <property type="nucleotide sequence ID" value="NZ_VIKR01000001.1"/>
</dbReference>
<dbReference type="Proteomes" id="UP000317839">
    <property type="component" value="Unassembled WGS sequence"/>
</dbReference>
<reference evidence="1 2" key="1">
    <citation type="submission" date="2019-06" db="EMBL/GenBank/DDBJ databases">
        <title>Draft genome of Aliikangiella marina GYP-15.</title>
        <authorList>
            <person name="Wang G."/>
        </authorList>
    </citation>
    <scope>NUCLEOTIDE SEQUENCE [LARGE SCALE GENOMIC DNA]</scope>
    <source>
        <strain evidence="1 2">GYP-15</strain>
    </source>
</reference>
<evidence type="ECO:0000313" key="1">
    <source>
        <dbReference type="EMBL" id="TQV76917.1"/>
    </source>
</evidence>
<gene>
    <name evidence="1" type="ORF">FLL45_02895</name>
</gene>
<proteinExistence type="predicted"/>
<comment type="caution">
    <text evidence="1">The sequence shown here is derived from an EMBL/GenBank/DDBJ whole genome shotgun (WGS) entry which is preliminary data.</text>
</comment>
<protein>
    <submittedName>
        <fullName evidence="1">Uncharacterized protein</fullName>
    </submittedName>
</protein>
<dbReference type="OrthoDB" id="6198698at2"/>